<feature type="chain" id="PRO_5035284170" description="Ice-binding protein C-terminal domain-containing protein" evidence="2">
    <location>
        <begin position="20"/>
        <end position="200"/>
    </location>
</feature>
<proteinExistence type="predicted"/>
<dbReference type="InterPro" id="IPR013424">
    <property type="entry name" value="Ice-binding_C"/>
</dbReference>
<keyword evidence="1" id="KW-0812">Transmembrane</keyword>
<dbReference type="Pfam" id="PF07589">
    <property type="entry name" value="PEP-CTERM"/>
    <property type="match status" value="1"/>
</dbReference>
<protein>
    <recommendedName>
        <fullName evidence="3">Ice-binding protein C-terminal domain-containing protein</fullName>
    </recommendedName>
</protein>
<keyword evidence="2" id="KW-0732">Signal</keyword>
<reference evidence="4" key="1">
    <citation type="journal article" date="2014" name="Int. J. Syst. Evol. Microbiol.">
        <title>Complete genome sequence of Corynebacterium casei LMG S-19264T (=DSM 44701T), isolated from a smear-ripened cheese.</title>
        <authorList>
            <consortium name="US DOE Joint Genome Institute (JGI-PGF)"/>
            <person name="Walter F."/>
            <person name="Albersmeier A."/>
            <person name="Kalinowski J."/>
            <person name="Ruckert C."/>
        </authorList>
    </citation>
    <scope>NUCLEOTIDE SEQUENCE</scope>
    <source>
        <strain evidence="4">KCTC 12870</strain>
    </source>
</reference>
<gene>
    <name evidence="4" type="ORF">GCM10007047_26560</name>
</gene>
<evidence type="ECO:0000313" key="5">
    <source>
        <dbReference type="Proteomes" id="UP000642829"/>
    </source>
</evidence>
<keyword evidence="1" id="KW-1133">Transmembrane helix</keyword>
<evidence type="ECO:0000313" key="4">
    <source>
        <dbReference type="EMBL" id="GHC07977.1"/>
    </source>
</evidence>
<dbReference type="RefSeq" id="WP_189516016.1">
    <property type="nucleotide sequence ID" value="NZ_BMXG01000018.1"/>
</dbReference>
<accession>A0A8J3DDR9</accession>
<feature type="domain" description="Ice-binding protein C-terminal" evidence="3">
    <location>
        <begin position="167"/>
        <end position="191"/>
    </location>
</feature>
<evidence type="ECO:0000256" key="1">
    <source>
        <dbReference type="SAM" id="Phobius"/>
    </source>
</evidence>
<feature type="transmembrane region" description="Helical" evidence="1">
    <location>
        <begin position="171"/>
        <end position="188"/>
    </location>
</feature>
<keyword evidence="5" id="KW-1185">Reference proteome</keyword>
<evidence type="ECO:0000256" key="2">
    <source>
        <dbReference type="SAM" id="SignalP"/>
    </source>
</evidence>
<comment type="caution">
    <text evidence="4">The sequence shown here is derived from an EMBL/GenBank/DDBJ whole genome shotgun (WGS) entry which is preliminary data.</text>
</comment>
<dbReference type="NCBIfam" id="TIGR02595">
    <property type="entry name" value="PEP_CTERM"/>
    <property type="match status" value="1"/>
</dbReference>
<evidence type="ECO:0000259" key="3">
    <source>
        <dbReference type="Pfam" id="PF07589"/>
    </source>
</evidence>
<dbReference type="AlphaFoldDB" id="A0A8J3DDR9"/>
<reference evidence="4" key="2">
    <citation type="submission" date="2020-09" db="EMBL/GenBank/DDBJ databases">
        <authorList>
            <person name="Sun Q."/>
            <person name="Kim S."/>
        </authorList>
    </citation>
    <scope>NUCLEOTIDE SEQUENCE</scope>
    <source>
        <strain evidence="4">KCTC 12870</strain>
    </source>
</reference>
<keyword evidence="1" id="KW-0472">Membrane</keyword>
<feature type="signal peptide" evidence="2">
    <location>
        <begin position="1"/>
        <end position="19"/>
    </location>
</feature>
<sequence>MKLFHILIAALCLCSQLPAALILEIDVSDPSAVVFTAVPNVASANSSGYSAEEGINLIDFFTSAVGVVNGNSLLPSALSLDGVVMDSFLYGDFVFSGDNLNIYAADSSDPISIVAGEIPFSGSVTFNLSGVAGLLPLSGATGNIQGGDSTPVGSVFGQWQAVGVAVIPEPSTYLMIISAVGLTGFVFYRRRRSTKSAESA</sequence>
<name>A0A8J3DDR9_9BACT</name>
<dbReference type="Proteomes" id="UP000642829">
    <property type="component" value="Unassembled WGS sequence"/>
</dbReference>
<organism evidence="4 5">
    <name type="scientific">Cerasicoccus arenae</name>
    <dbReference type="NCBI Taxonomy" id="424488"/>
    <lineage>
        <taxon>Bacteria</taxon>
        <taxon>Pseudomonadati</taxon>
        <taxon>Verrucomicrobiota</taxon>
        <taxon>Opitutia</taxon>
        <taxon>Puniceicoccales</taxon>
        <taxon>Cerasicoccaceae</taxon>
        <taxon>Cerasicoccus</taxon>
    </lineage>
</organism>
<dbReference type="EMBL" id="BMXG01000018">
    <property type="protein sequence ID" value="GHC07977.1"/>
    <property type="molecule type" value="Genomic_DNA"/>
</dbReference>